<feature type="compositionally biased region" description="Pro residues" evidence="1">
    <location>
        <begin position="25"/>
        <end position="58"/>
    </location>
</feature>
<reference evidence="5" key="1">
    <citation type="submission" date="2015-05" db="EMBL/GenBank/DDBJ databases">
        <title>Draft genome of Nitrosomonas communis strain Nm2.</title>
        <authorList>
            <person name="Kozlowski J.A."/>
            <person name="Kits K.D."/>
            <person name="Stein L.Y."/>
        </authorList>
    </citation>
    <scope>NUCLEOTIDE SEQUENCE [LARGE SCALE GENOMIC DNA]</scope>
    <source>
        <strain evidence="5">Nm2</strain>
    </source>
</reference>
<reference evidence="3 5" key="2">
    <citation type="journal article" date="2016" name="Genome Announc.">
        <title>Genome Sequence of Nitrosomonas communis Strain Nm2, a Mesophilic Ammonia-Oxidizing Bacterium Isolated from Mediterranean Soil.</title>
        <authorList>
            <person name="Kozlowski J.A."/>
            <person name="Kits K.D."/>
            <person name="Stein L.Y."/>
        </authorList>
    </citation>
    <scope>NUCLEOTIDE SEQUENCE [LARGE SCALE GENOMIC DNA]</scope>
    <source>
        <strain evidence="3 5">Nm2</strain>
    </source>
</reference>
<evidence type="ECO:0000313" key="4">
    <source>
        <dbReference type="EMBL" id="TYP93284.1"/>
    </source>
</evidence>
<evidence type="ECO:0000256" key="2">
    <source>
        <dbReference type="SAM" id="SignalP"/>
    </source>
</evidence>
<feature type="region of interest" description="Disordered" evidence="1">
    <location>
        <begin position="25"/>
        <end position="69"/>
    </location>
</feature>
<name>A0A0F7KE27_9PROT</name>
<sequence>MYRISAISLMALFLVGLLASCAPTQPLPSPGTPAKPVPEVEPTPAPMKRPAGPLPPSTRPTYNLSGYPPATKEGYIDGCETAKKTRYGFKDEQRYRNDGQYRMGWDDGFAICKGKR</sequence>
<evidence type="ECO:0000313" key="6">
    <source>
        <dbReference type="Proteomes" id="UP000324176"/>
    </source>
</evidence>
<reference evidence="4 6" key="3">
    <citation type="submission" date="2019-07" db="EMBL/GenBank/DDBJ databases">
        <title>Active sludge and wastewater microbial communities from Klosterneuburg, Austria.</title>
        <authorList>
            <person name="Wagner M."/>
        </authorList>
    </citation>
    <scope>NUCLEOTIDE SEQUENCE [LARGE SCALE GENOMIC DNA]</scope>
    <source>
        <strain evidence="4 6">Nm2</strain>
    </source>
</reference>
<dbReference type="KEGG" id="nco:AAW31_03260"/>
<organism evidence="3 5">
    <name type="scientific">Nitrosomonas communis</name>
    <dbReference type="NCBI Taxonomy" id="44574"/>
    <lineage>
        <taxon>Bacteria</taxon>
        <taxon>Pseudomonadati</taxon>
        <taxon>Pseudomonadota</taxon>
        <taxon>Betaproteobacteria</taxon>
        <taxon>Nitrosomonadales</taxon>
        <taxon>Nitrosomonadaceae</taxon>
        <taxon>Nitrosomonas</taxon>
    </lineage>
</organism>
<evidence type="ECO:0000313" key="3">
    <source>
        <dbReference type="EMBL" id="AKH37049.1"/>
    </source>
</evidence>
<dbReference type="PROSITE" id="PS51257">
    <property type="entry name" value="PROKAR_LIPOPROTEIN"/>
    <property type="match status" value="1"/>
</dbReference>
<dbReference type="RefSeq" id="WP_046849144.1">
    <property type="nucleotide sequence ID" value="NZ_CBDIPD010000045.1"/>
</dbReference>
<evidence type="ECO:0000256" key="1">
    <source>
        <dbReference type="SAM" id="MobiDB-lite"/>
    </source>
</evidence>
<proteinExistence type="predicted"/>
<evidence type="ECO:0008006" key="7">
    <source>
        <dbReference type="Google" id="ProtNLM"/>
    </source>
</evidence>
<dbReference type="EMBL" id="VNHT01000003">
    <property type="protein sequence ID" value="TYP93284.1"/>
    <property type="molecule type" value="Genomic_DNA"/>
</dbReference>
<dbReference type="AlphaFoldDB" id="A0A0F7KE27"/>
<gene>
    <name evidence="3" type="ORF">AAW31_03260</name>
    <name evidence="4" type="ORF">BCL69_100394</name>
</gene>
<dbReference type="Proteomes" id="UP000034156">
    <property type="component" value="Chromosome"/>
</dbReference>
<accession>A0A0F7KE27</accession>
<dbReference type="EMBL" id="CP011451">
    <property type="protein sequence ID" value="AKH37049.1"/>
    <property type="molecule type" value="Genomic_DNA"/>
</dbReference>
<feature type="chain" id="PRO_5036292944" description="Lipoprotein" evidence="2">
    <location>
        <begin position="22"/>
        <end position="116"/>
    </location>
</feature>
<evidence type="ECO:0000313" key="5">
    <source>
        <dbReference type="Proteomes" id="UP000034156"/>
    </source>
</evidence>
<protein>
    <recommendedName>
        <fullName evidence="7">Lipoprotein</fullName>
    </recommendedName>
</protein>
<dbReference type="Proteomes" id="UP000324176">
    <property type="component" value="Unassembled WGS sequence"/>
</dbReference>
<keyword evidence="2" id="KW-0732">Signal</keyword>
<keyword evidence="5" id="KW-1185">Reference proteome</keyword>
<dbReference type="PATRIC" id="fig|44574.3.peg.779"/>
<dbReference type="OrthoDB" id="5540985at2"/>
<feature type="signal peptide" evidence="2">
    <location>
        <begin position="1"/>
        <end position="21"/>
    </location>
</feature>